<dbReference type="EMBL" id="BAABUK010000028">
    <property type="protein sequence ID" value="GAA5815917.1"/>
    <property type="molecule type" value="Genomic_DNA"/>
</dbReference>
<accession>A0ABP9Z9X5</accession>
<name>A0ABP9Z9X5_9FUNG</name>
<dbReference type="InterPro" id="IPR001356">
    <property type="entry name" value="HD"/>
</dbReference>
<feature type="domain" description="Homeobox" evidence="8">
    <location>
        <begin position="13"/>
        <end position="73"/>
    </location>
</feature>
<feature type="compositionally biased region" description="Acidic residues" evidence="7">
    <location>
        <begin position="85"/>
        <end position="102"/>
    </location>
</feature>
<gene>
    <name evidence="9" type="ORF">MFLAVUS_009436</name>
</gene>
<keyword evidence="3 5" id="KW-0371">Homeobox</keyword>
<reference evidence="9 10" key="1">
    <citation type="submission" date="2024-04" db="EMBL/GenBank/DDBJ databases">
        <title>genome sequences of Mucor flavus KT1a and Helicostylum pulchrum KT1b strains isolated from the surface of a dry-aged beef.</title>
        <authorList>
            <person name="Toyotome T."/>
            <person name="Hosono M."/>
            <person name="Torimaru M."/>
            <person name="Fukuda K."/>
            <person name="Mikami N."/>
        </authorList>
    </citation>
    <scope>NUCLEOTIDE SEQUENCE [LARGE SCALE GENOMIC DNA]</scope>
    <source>
        <strain evidence="9 10">KT1a</strain>
    </source>
</reference>
<dbReference type="Gene3D" id="1.10.10.60">
    <property type="entry name" value="Homeodomain-like"/>
    <property type="match status" value="1"/>
</dbReference>
<protein>
    <recommendedName>
        <fullName evidence="8">Homeobox domain-containing protein</fullName>
    </recommendedName>
</protein>
<dbReference type="InterPro" id="IPR009057">
    <property type="entry name" value="Homeodomain-like_sf"/>
</dbReference>
<keyword evidence="4 5" id="KW-0539">Nucleus</keyword>
<evidence type="ECO:0000313" key="10">
    <source>
        <dbReference type="Proteomes" id="UP001473302"/>
    </source>
</evidence>
<evidence type="ECO:0000256" key="5">
    <source>
        <dbReference type="PROSITE-ProRule" id="PRU00108"/>
    </source>
</evidence>
<evidence type="ECO:0000256" key="2">
    <source>
        <dbReference type="ARBA" id="ARBA00023125"/>
    </source>
</evidence>
<feature type="region of interest" description="Disordered" evidence="7">
    <location>
        <begin position="82"/>
        <end position="109"/>
    </location>
</feature>
<comment type="caution">
    <text evidence="9">The sequence shown here is derived from an EMBL/GenBank/DDBJ whole genome shotgun (WGS) entry which is preliminary data.</text>
</comment>
<comment type="subcellular location">
    <subcellularLocation>
        <location evidence="1 5 6">Nucleus</location>
    </subcellularLocation>
</comment>
<dbReference type="SMART" id="SM00389">
    <property type="entry name" value="HOX"/>
    <property type="match status" value="1"/>
</dbReference>
<dbReference type="PANTHER" id="PTHR24324">
    <property type="entry name" value="HOMEOBOX PROTEIN HHEX"/>
    <property type="match status" value="1"/>
</dbReference>
<evidence type="ECO:0000256" key="7">
    <source>
        <dbReference type="SAM" id="MobiDB-lite"/>
    </source>
</evidence>
<sequence>MDDRSDSPPESWVPKIKRRRRFSTEETKILEREYFKNSSPNQEKIQGIANRISTPRKIVTTWFQNRRAKNKRKERVKEKVIKLGDDEDEEDEEDEEDDEEEEGKDKTVLETSYVPGDYQLQSTGSRSMDESLDLSLYTGTLIDSPIENYYPTRPHSQLTIDTNHPYIFTTQPNQYFALPATTATNQQYNINIYNNMNNYAHAPGHYDTRPSQNDNAFDISSQQAWLNYIYPQPNHHFINPTTLSDPPPPPPPHIYLSPNDIYLSRPDKDH</sequence>
<organism evidence="9 10">
    <name type="scientific">Mucor flavus</name>
    <dbReference type="NCBI Taxonomy" id="439312"/>
    <lineage>
        <taxon>Eukaryota</taxon>
        <taxon>Fungi</taxon>
        <taxon>Fungi incertae sedis</taxon>
        <taxon>Mucoromycota</taxon>
        <taxon>Mucoromycotina</taxon>
        <taxon>Mucoromycetes</taxon>
        <taxon>Mucorales</taxon>
        <taxon>Mucorineae</taxon>
        <taxon>Mucoraceae</taxon>
        <taxon>Mucor</taxon>
    </lineage>
</organism>
<evidence type="ECO:0000259" key="8">
    <source>
        <dbReference type="PROSITE" id="PS50071"/>
    </source>
</evidence>
<feature type="region of interest" description="Disordered" evidence="7">
    <location>
        <begin position="237"/>
        <end position="270"/>
    </location>
</feature>
<dbReference type="Proteomes" id="UP001473302">
    <property type="component" value="Unassembled WGS sequence"/>
</dbReference>
<evidence type="ECO:0000256" key="1">
    <source>
        <dbReference type="ARBA" id="ARBA00004123"/>
    </source>
</evidence>
<evidence type="ECO:0000256" key="3">
    <source>
        <dbReference type="ARBA" id="ARBA00023155"/>
    </source>
</evidence>
<keyword evidence="2 5" id="KW-0238">DNA-binding</keyword>
<evidence type="ECO:0000256" key="4">
    <source>
        <dbReference type="ARBA" id="ARBA00023242"/>
    </source>
</evidence>
<dbReference type="PANTHER" id="PTHR24324:SF5">
    <property type="entry name" value="HEMATOPOIETICALLY-EXPRESSED HOMEOBOX PROTEIN HHEX"/>
    <property type="match status" value="1"/>
</dbReference>
<proteinExistence type="predicted"/>
<keyword evidence="10" id="KW-1185">Reference proteome</keyword>
<dbReference type="SUPFAM" id="SSF46689">
    <property type="entry name" value="Homeodomain-like"/>
    <property type="match status" value="1"/>
</dbReference>
<evidence type="ECO:0000313" key="9">
    <source>
        <dbReference type="EMBL" id="GAA5815917.1"/>
    </source>
</evidence>
<evidence type="ECO:0000256" key="6">
    <source>
        <dbReference type="RuleBase" id="RU000682"/>
    </source>
</evidence>
<feature type="DNA-binding region" description="Homeobox" evidence="5">
    <location>
        <begin position="15"/>
        <end position="74"/>
    </location>
</feature>
<dbReference type="InterPro" id="IPR051000">
    <property type="entry name" value="Homeobox_DNA-bind_prot"/>
</dbReference>
<dbReference type="Pfam" id="PF00046">
    <property type="entry name" value="Homeodomain"/>
    <property type="match status" value="1"/>
</dbReference>
<dbReference type="CDD" id="cd00086">
    <property type="entry name" value="homeodomain"/>
    <property type="match status" value="1"/>
</dbReference>
<dbReference type="PROSITE" id="PS50071">
    <property type="entry name" value="HOMEOBOX_2"/>
    <property type="match status" value="1"/>
</dbReference>